<comment type="subcellular location">
    <subcellularLocation>
        <location evidence="2">Cell envelope</location>
    </subcellularLocation>
</comment>
<dbReference type="InterPro" id="IPR054512">
    <property type="entry name" value="NMB0315-like_N"/>
</dbReference>
<feature type="domain" description="Csd3-like second N-terminal" evidence="10">
    <location>
        <begin position="189"/>
        <end position="308"/>
    </location>
</feature>
<evidence type="ECO:0000313" key="12">
    <source>
        <dbReference type="EMBL" id="MFC3147825.1"/>
    </source>
</evidence>
<dbReference type="PANTHER" id="PTHR21666">
    <property type="entry name" value="PEPTIDASE-RELATED"/>
    <property type="match status" value="1"/>
</dbReference>
<evidence type="ECO:0000256" key="2">
    <source>
        <dbReference type="ARBA" id="ARBA00004196"/>
    </source>
</evidence>
<keyword evidence="4" id="KW-0479">Metal-binding</keyword>
<dbReference type="Pfam" id="PF22310">
    <property type="entry name" value="NMB0315_dom_I"/>
    <property type="match status" value="1"/>
</dbReference>
<dbReference type="EMBL" id="JBHRTI010000004">
    <property type="protein sequence ID" value="MFC3147825.1"/>
    <property type="molecule type" value="Genomic_DNA"/>
</dbReference>
<accession>A0ABV7H1Z2</accession>
<dbReference type="InterPro" id="IPR011055">
    <property type="entry name" value="Dup_hybrid_motif"/>
</dbReference>
<feature type="domain" description="DD-carboxypeptidase/endopeptidase Mpg-like N-terminal" evidence="11">
    <location>
        <begin position="86"/>
        <end position="144"/>
    </location>
</feature>
<name>A0ABV7H1Z2_9BURK</name>
<dbReference type="Gene3D" id="3.10.450.350">
    <property type="match status" value="2"/>
</dbReference>
<sequence>MRKFWSLDQPEGKHPGRRLFAGRATTAADRLHRIRLIVGGVAALAAVAAFGVAPFAPDIADQPVTRVTQAVTLPELAAHEEAAPTSYIQEVRVAKGDTIASLMERLGVQDPAAVAFTGRDAVARELLKLRPGKTVSASTDDEGELLWLRAMLSADEPNARMLFIERRDDGTLQARQVVEAYERRVVMRNATIQSSLFAAADAAQIPDAITQQMVDLLSGDIDFYNDLRRGDSFEVVYEQLALPTGEVVRSGQLLAIRFINAGRKHQALWFDADGPEGHKGAFYAFDGRSLKKAFLKTPVEFTRISSGFGNRNHPIFGYSHRHTGIDFAAPHGTGVRAASDGTVEFAGWQRGYGNTVIIRHAGVHSTLYAHLSGFQRGLRKGQRVTQGDIIGFVGSTGNSTGPHLHYELHVNGAPVNPQTAILPDAQPIAANLMPAFRAHAGEMGRRLALAGGREYAQAE</sequence>
<keyword evidence="5 12" id="KW-0378">Hydrolase</keyword>
<dbReference type="CDD" id="cd12797">
    <property type="entry name" value="M23_peptidase"/>
    <property type="match status" value="1"/>
</dbReference>
<dbReference type="PANTHER" id="PTHR21666:SF288">
    <property type="entry name" value="CELL DIVISION PROTEIN YTFB"/>
    <property type="match status" value="1"/>
</dbReference>
<dbReference type="GO" id="GO:0016787">
    <property type="term" value="F:hydrolase activity"/>
    <property type="evidence" value="ECO:0007669"/>
    <property type="project" value="UniProtKB-KW"/>
</dbReference>
<protein>
    <submittedName>
        <fullName evidence="12">M23 family metallopeptidase</fullName>
        <ecNumber evidence="12">3.4.24.-</ecNumber>
    </submittedName>
</protein>
<comment type="caution">
    <text evidence="12">The sequence shown here is derived from an EMBL/GenBank/DDBJ whole genome shotgun (WGS) entry which is preliminary data.</text>
</comment>
<keyword evidence="6" id="KW-0862">Zinc</keyword>
<evidence type="ECO:0000313" key="13">
    <source>
        <dbReference type="Proteomes" id="UP001595556"/>
    </source>
</evidence>
<evidence type="ECO:0000256" key="6">
    <source>
        <dbReference type="ARBA" id="ARBA00022833"/>
    </source>
</evidence>
<evidence type="ECO:0000256" key="4">
    <source>
        <dbReference type="ARBA" id="ARBA00022723"/>
    </source>
</evidence>
<evidence type="ECO:0000259" key="10">
    <source>
        <dbReference type="Pfam" id="PF19425"/>
    </source>
</evidence>
<dbReference type="InterPro" id="IPR016047">
    <property type="entry name" value="M23ase_b-sheet_dom"/>
</dbReference>
<dbReference type="Pfam" id="PF01551">
    <property type="entry name" value="Peptidase_M23"/>
    <property type="match status" value="1"/>
</dbReference>
<gene>
    <name evidence="12" type="ORF">ACFOEN_09245</name>
</gene>
<evidence type="ECO:0000256" key="7">
    <source>
        <dbReference type="ARBA" id="ARBA00023049"/>
    </source>
</evidence>
<dbReference type="Pfam" id="PF19425">
    <property type="entry name" value="Csd3_N2"/>
    <property type="match status" value="1"/>
</dbReference>
<proteinExistence type="predicted"/>
<feature type="transmembrane region" description="Helical" evidence="8">
    <location>
        <begin position="36"/>
        <end position="56"/>
    </location>
</feature>
<evidence type="ECO:0000256" key="8">
    <source>
        <dbReference type="SAM" id="Phobius"/>
    </source>
</evidence>
<dbReference type="Proteomes" id="UP001595556">
    <property type="component" value="Unassembled WGS sequence"/>
</dbReference>
<keyword evidence="8" id="KW-0472">Membrane</keyword>
<reference evidence="13" key="1">
    <citation type="journal article" date="2019" name="Int. J. Syst. Evol. Microbiol.">
        <title>The Global Catalogue of Microorganisms (GCM) 10K type strain sequencing project: providing services to taxonomists for standard genome sequencing and annotation.</title>
        <authorList>
            <consortium name="The Broad Institute Genomics Platform"/>
            <consortium name="The Broad Institute Genome Sequencing Center for Infectious Disease"/>
            <person name="Wu L."/>
            <person name="Ma J."/>
        </authorList>
    </citation>
    <scope>NUCLEOTIDE SEQUENCE [LARGE SCALE GENOMIC DNA]</scope>
    <source>
        <strain evidence="13">KCTC 52168</strain>
    </source>
</reference>
<keyword evidence="8" id="KW-1133">Transmembrane helix</keyword>
<evidence type="ECO:0000256" key="5">
    <source>
        <dbReference type="ARBA" id="ARBA00022801"/>
    </source>
</evidence>
<evidence type="ECO:0000259" key="11">
    <source>
        <dbReference type="Pfam" id="PF22310"/>
    </source>
</evidence>
<dbReference type="InterPro" id="IPR050570">
    <property type="entry name" value="Cell_wall_metabolism_enzyme"/>
</dbReference>
<evidence type="ECO:0000256" key="1">
    <source>
        <dbReference type="ARBA" id="ARBA00001947"/>
    </source>
</evidence>
<comment type="cofactor">
    <cofactor evidence="1">
        <name>Zn(2+)</name>
        <dbReference type="ChEBI" id="CHEBI:29105"/>
    </cofactor>
</comment>
<keyword evidence="3" id="KW-0645">Protease</keyword>
<dbReference type="Gene3D" id="2.70.70.10">
    <property type="entry name" value="Glucose Permease (Domain IIA)"/>
    <property type="match status" value="1"/>
</dbReference>
<dbReference type="EC" id="3.4.24.-" evidence="12"/>
<keyword evidence="8" id="KW-0812">Transmembrane</keyword>
<feature type="domain" description="M23ase beta-sheet core" evidence="9">
    <location>
        <begin position="321"/>
        <end position="417"/>
    </location>
</feature>
<dbReference type="RefSeq" id="WP_377303239.1">
    <property type="nucleotide sequence ID" value="NZ_CP180191.1"/>
</dbReference>
<keyword evidence="13" id="KW-1185">Reference proteome</keyword>
<organism evidence="12 13">
    <name type="scientific">Piscinibacterium candidicorallinum</name>
    <dbReference type="NCBI Taxonomy" id="1793872"/>
    <lineage>
        <taxon>Bacteria</taxon>
        <taxon>Pseudomonadati</taxon>
        <taxon>Pseudomonadota</taxon>
        <taxon>Betaproteobacteria</taxon>
        <taxon>Burkholderiales</taxon>
        <taxon>Piscinibacterium</taxon>
    </lineage>
</organism>
<evidence type="ECO:0000259" key="9">
    <source>
        <dbReference type="Pfam" id="PF01551"/>
    </source>
</evidence>
<evidence type="ECO:0000256" key="3">
    <source>
        <dbReference type="ARBA" id="ARBA00022670"/>
    </source>
</evidence>
<keyword evidence="7" id="KW-0482">Metalloprotease</keyword>
<dbReference type="SUPFAM" id="SSF51261">
    <property type="entry name" value="Duplicated hybrid motif"/>
    <property type="match status" value="1"/>
</dbReference>
<dbReference type="InterPro" id="IPR045834">
    <property type="entry name" value="Csd3_N2"/>
</dbReference>